<evidence type="ECO:0000313" key="1">
    <source>
        <dbReference type="EMBL" id="AXR79649.1"/>
    </source>
</evidence>
<name>A0A346PJF4_9EURY</name>
<dbReference type="KEGG" id="nan:AArc1_3350"/>
<dbReference type="Proteomes" id="UP000258707">
    <property type="component" value="Chromosome"/>
</dbReference>
<organism evidence="1 2">
    <name type="scientific">Natrarchaeobaculum sulfurireducens</name>
    <dbReference type="NCBI Taxonomy" id="2044521"/>
    <lineage>
        <taxon>Archaea</taxon>
        <taxon>Methanobacteriati</taxon>
        <taxon>Methanobacteriota</taxon>
        <taxon>Stenosarchaea group</taxon>
        <taxon>Halobacteria</taxon>
        <taxon>Halobacteriales</taxon>
        <taxon>Natrialbaceae</taxon>
        <taxon>Natrarchaeobaculum</taxon>
    </lineage>
</organism>
<evidence type="ECO:0000313" key="2">
    <source>
        <dbReference type="Proteomes" id="UP000258707"/>
    </source>
</evidence>
<accession>A0A346PJF4</accession>
<gene>
    <name evidence="1" type="ORF">AArc1_3350</name>
</gene>
<dbReference type="EMBL" id="CP024047">
    <property type="protein sequence ID" value="AXR79649.1"/>
    <property type="molecule type" value="Genomic_DNA"/>
</dbReference>
<dbReference type="AlphaFoldDB" id="A0A346PJF4"/>
<reference evidence="2" key="1">
    <citation type="submission" date="2017-10" db="EMBL/GenBank/DDBJ databases">
        <title>Phenotypic and genomic properties of facultatively anaerobic sulfur-reducing natronoarchaea from hypersaline soda lakes.</title>
        <authorList>
            <person name="Sorokin D.Y."/>
            <person name="Kublanov I.V."/>
            <person name="Roman P."/>
            <person name="Sinninghe Damste J.S."/>
            <person name="Golyshin P.N."/>
            <person name="Rojo D."/>
            <person name="Ciordia S."/>
            <person name="Mena Md.C."/>
            <person name="Ferrer M."/>
            <person name="Messina E."/>
            <person name="Smedile F."/>
            <person name="La Spada G."/>
            <person name="La Cono V."/>
            <person name="Yakimov M.M."/>
        </authorList>
    </citation>
    <scope>NUCLEOTIDE SEQUENCE [LARGE SCALE GENOMIC DNA]</scope>
    <source>
        <strain evidence="2">AArc1</strain>
    </source>
</reference>
<protein>
    <submittedName>
        <fullName evidence="1">Uncharacterized protein</fullName>
    </submittedName>
</protein>
<sequence length="69" mass="7731">MTRPFRNLKPQVSFIDSGDADEVQVCMLSQSFSGTVDHVLVAYTLSMSLILIPKWKNSASVTDRQQERG</sequence>
<proteinExistence type="predicted"/>